<proteinExistence type="inferred from homology"/>
<evidence type="ECO:0000256" key="3">
    <source>
        <dbReference type="ARBA" id="ARBA00022827"/>
    </source>
</evidence>
<dbReference type="Gene3D" id="3.30.9.10">
    <property type="entry name" value="D-Amino Acid Oxidase, subunit A, domain 2"/>
    <property type="match status" value="1"/>
</dbReference>
<comment type="cofactor">
    <cofactor evidence="1">
        <name>FAD</name>
        <dbReference type="ChEBI" id="CHEBI:57692"/>
    </cofactor>
</comment>
<dbReference type="PANTHER" id="PTHR43104">
    <property type="entry name" value="L-2-HYDROXYGLUTARATE DEHYDROGENASE, MITOCHONDRIAL"/>
    <property type="match status" value="1"/>
</dbReference>
<evidence type="ECO:0000256" key="2">
    <source>
        <dbReference type="ARBA" id="ARBA00022630"/>
    </source>
</evidence>
<dbReference type="PANTHER" id="PTHR43104:SF4">
    <property type="entry name" value="L-2-HYDROXYGLUTARATE DEHYDROGENASE, MITOCHONDRIAL"/>
    <property type="match status" value="1"/>
</dbReference>
<reference evidence="7 8" key="1">
    <citation type="submission" date="2020-07" db="EMBL/GenBank/DDBJ databases">
        <title>Genomic Encyclopedia of Type Strains, Phase IV (KMG-V): Genome sequencing to study the core and pangenomes of soil and plant-associated prokaryotes.</title>
        <authorList>
            <person name="Whitman W."/>
        </authorList>
    </citation>
    <scope>NUCLEOTIDE SEQUENCE [LARGE SCALE GENOMIC DNA]</scope>
    <source>
        <strain evidence="7 8">AN3</strain>
    </source>
</reference>
<name>A0A839EJ40_9HYPH</name>
<evidence type="ECO:0000313" key="8">
    <source>
        <dbReference type="Proteomes" id="UP000549052"/>
    </source>
</evidence>
<dbReference type="Gene3D" id="3.50.50.60">
    <property type="entry name" value="FAD/NAD(P)-binding domain"/>
    <property type="match status" value="1"/>
</dbReference>
<accession>A0A839EJ40</accession>
<organism evidence="7 8">
    <name type="scientific">Phyllobacterium myrsinacearum</name>
    <dbReference type="NCBI Taxonomy" id="28101"/>
    <lineage>
        <taxon>Bacteria</taxon>
        <taxon>Pseudomonadati</taxon>
        <taxon>Pseudomonadota</taxon>
        <taxon>Alphaproteobacteria</taxon>
        <taxon>Hyphomicrobiales</taxon>
        <taxon>Phyllobacteriaceae</taxon>
        <taxon>Phyllobacterium</taxon>
    </lineage>
</organism>
<protein>
    <submittedName>
        <fullName evidence="7">L-2-hydroxyglutarate oxidase LhgO</fullName>
    </submittedName>
</protein>
<keyword evidence="8" id="KW-1185">Reference proteome</keyword>
<comment type="caution">
    <text evidence="7">The sequence shown here is derived from an EMBL/GenBank/DDBJ whole genome shotgun (WGS) entry which is preliminary data.</text>
</comment>
<dbReference type="Proteomes" id="UP000549052">
    <property type="component" value="Unassembled WGS sequence"/>
</dbReference>
<comment type="similarity">
    <text evidence="5">Belongs to the L2HGDH family.</text>
</comment>
<evidence type="ECO:0000259" key="6">
    <source>
        <dbReference type="Pfam" id="PF01266"/>
    </source>
</evidence>
<dbReference type="Pfam" id="PF01266">
    <property type="entry name" value="DAO"/>
    <property type="match status" value="1"/>
</dbReference>
<dbReference type="GO" id="GO:0047545">
    <property type="term" value="F:(S)-2-hydroxyglutarate dehydrogenase activity"/>
    <property type="evidence" value="ECO:0007669"/>
    <property type="project" value="TreeGrafter"/>
</dbReference>
<evidence type="ECO:0000256" key="5">
    <source>
        <dbReference type="ARBA" id="ARBA00037941"/>
    </source>
</evidence>
<sequence length="368" mass="39036">MDQVGCVVAGGGVIGIAIARELARRGIETLIVEEFGSVGTGTSSRNSGVIHAGLYYPEHSLKARFCVEGNAALYRFARDYGVPHKQCGKLIVATDNKQVQILTQIAGRAAACGVKNLQFLSRSEAQLLEPDLMCTAAIMSPSTGIIDCHALMLALLGDAQVHGAMIAFNTKVESVVANSDGFVLGTVETQSGRQYEFQSAMFINACGLNAPALAMSIAALPKKNVPQSRYAKGNYFSVPGTAPFRHLVYPVPEIGGLGIHLTLDLAGSMRFGPDVEWINAIDYAVDPARAGVFYEAIRKYWPLLPDGCLEPAYCGVRPKLSIAGSAVTDFMIEGPALHSVKGLVNVFGIESPGLTSCLPIAQYVSALV</sequence>
<dbReference type="EMBL" id="JACGXN010000003">
    <property type="protein sequence ID" value="MBA8878892.1"/>
    <property type="molecule type" value="Genomic_DNA"/>
</dbReference>
<dbReference type="AlphaFoldDB" id="A0A839EJ40"/>
<dbReference type="RefSeq" id="WP_182549581.1">
    <property type="nucleotide sequence ID" value="NZ_JACGXN010000003.1"/>
</dbReference>
<feature type="domain" description="FAD dependent oxidoreductase" evidence="6">
    <location>
        <begin position="7"/>
        <end position="366"/>
    </location>
</feature>
<gene>
    <name evidence="7" type="ORF">FHW16_002610</name>
</gene>
<dbReference type="InterPro" id="IPR006076">
    <property type="entry name" value="FAD-dep_OxRdtase"/>
</dbReference>
<dbReference type="InterPro" id="IPR036188">
    <property type="entry name" value="FAD/NAD-bd_sf"/>
</dbReference>
<keyword evidence="2" id="KW-0285">Flavoprotein</keyword>
<evidence type="ECO:0000256" key="4">
    <source>
        <dbReference type="ARBA" id="ARBA00023002"/>
    </source>
</evidence>
<keyword evidence="4" id="KW-0560">Oxidoreductase</keyword>
<dbReference type="SUPFAM" id="SSF51905">
    <property type="entry name" value="FAD/NAD(P)-binding domain"/>
    <property type="match status" value="1"/>
</dbReference>
<keyword evidence="3" id="KW-0274">FAD</keyword>
<evidence type="ECO:0000313" key="7">
    <source>
        <dbReference type="EMBL" id="MBA8878892.1"/>
    </source>
</evidence>
<evidence type="ECO:0000256" key="1">
    <source>
        <dbReference type="ARBA" id="ARBA00001974"/>
    </source>
</evidence>